<feature type="compositionally biased region" description="Low complexity" evidence="1">
    <location>
        <begin position="442"/>
        <end position="458"/>
    </location>
</feature>
<reference evidence="2" key="2">
    <citation type="journal article" date="2014" name="PLoS Genet.">
        <title>Signature gene expression reveals novel clues to the molecular mechanisms of dimorphic transition in Penicillium marneffei.</title>
        <authorList>
            <person name="Yang E."/>
            <person name="Wang G."/>
            <person name="Cai J."/>
            <person name="Woo P.C."/>
            <person name="Lau S.K."/>
            <person name="Yuen K.-Y."/>
            <person name="Chow W.-N."/>
            <person name="Lin X."/>
        </authorList>
    </citation>
    <scope>NUCLEOTIDE SEQUENCE</scope>
    <source>
        <strain evidence="2">PM1</strain>
    </source>
</reference>
<feature type="compositionally biased region" description="Low complexity" evidence="1">
    <location>
        <begin position="465"/>
        <end position="479"/>
    </location>
</feature>
<dbReference type="EMBL" id="JPOX01000029">
    <property type="protein sequence ID" value="KFX44347.1"/>
    <property type="molecule type" value="Genomic_DNA"/>
</dbReference>
<feature type="region of interest" description="Disordered" evidence="1">
    <location>
        <begin position="442"/>
        <end position="480"/>
    </location>
</feature>
<dbReference type="HOGENOM" id="CLU_582883_0_0_1"/>
<organism evidence="2">
    <name type="scientific">Talaromyces marneffei PM1</name>
    <dbReference type="NCBI Taxonomy" id="1077442"/>
    <lineage>
        <taxon>Eukaryota</taxon>
        <taxon>Fungi</taxon>
        <taxon>Dikarya</taxon>
        <taxon>Ascomycota</taxon>
        <taxon>Pezizomycotina</taxon>
        <taxon>Eurotiomycetes</taxon>
        <taxon>Eurotiomycetidae</taxon>
        <taxon>Eurotiales</taxon>
        <taxon>Trichocomaceae</taxon>
        <taxon>Talaromyces</taxon>
        <taxon>Talaromyces sect. Talaromyces</taxon>
    </lineage>
</organism>
<feature type="compositionally biased region" description="Polar residues" evidence="1">
    <location>
        <begin position="299"/>
        <end position="310"/>
    </location>
</feature>
<protein>
    <submittedName>
        <fullName evidence="2">Uncharacterized protein</fullName>
    </submittedName>
</protein>
<reference key="1">
    <citation type="journal article" date="2014" name="PLoS Genet.">
        <title>Signature Gene Expression Reveals Novel Clues to the Molecular Mechanisms of Dimorphic Transition in Penicillium marneffei.</title>
        <authorList>
            <person name="Yang E."/>
            <person name="Wang G."/>
            <person name="Cai J."/>
            <person name="Woo P.C."/>
            <person name="Lau S.K."/>
            <person name="Yuen K.-Y."/>
            <person name="Chow W.-N."/>
            <person name="Lin X."/>
        </authorList>
    </citation>
    <scope>NUCLEOTIDE SEQUENCE [LARGE SCALE GENOMIC DNA]</scope>
    <source>
        <strain>PM1</strain>
    </source>
</reference>
<feature type="compositionally biased region" description="Basic and acidic residues" evidence="1">
    <location>
        <begin position="242"/>
        <end position="255"/>
    </location>
</feature>
<comment type="caution">
    <text evidence="2">The sequence shown here is derived from an EMBL/GenBank/DDBJ whole genome shotgun (WGS) entry which is preliminary data.</text>
</comment>
<feature type="compositionally biased region" description="Low complexity" evidence="1">
    <location>
        <begin position="343"/>
        <end position="356"/>
    </location>
</feature>
<feature type="compositionally biased region" description="Polar residues" evidence="1">
    <location>
        <begin position="93"/>
        <end position="129"/>
    </location>
</feature>
<evidence type="ECO:0000256" key="1">
    <source>
        <dbReference type="SAM" id="MobiDB-lite"/>
    </source>
</evidence>
<feature type="compositionally biased region" description="Polar residues" evidence="1">
    <location>
        <begin position="53"/>
        <end position="66"/>
    </location>
</feature>
<name>A0A093VCC7_TALMA</name>
<feature type="region of interest" description="Disordered" evidence="1">
    <location>
        <begin position="201"/>
        <end position="272"/>
    </location>
</feature>
<proteinExistence type="predicted"/>
<evidence type="ECO:0000313" key="2">
    <source>
        <dbReference type="EMBL" id="KFX44346.1"/>
    </source>
</evidence>
<gene>
    <name evidence="2" type="ORF">GQ26_0290880</name>
</gene>
<dbReference type="EMBL" id="JPOX01000029">
    <property type="protein sequence ID" value="KFX44346.1"/>
    <property type="molecule type" value="Genomic_DNA"/>
</dbReference>
<dbReference type="EMBL" id="JPOX01000029">
    <property type="protein sequence ID" value="KFX44345.1"/>
    <property type="molecule type" value="Genomic_DNA"/>
</dbReference>
<feature type="region of interest" description="Disordered" evidence="1">
    <location>
        <begin position="1"/>
        <end position="149"/>
    </location>
</feature>
<feature type="region of interest" description="Disordered" evidence="1">
    <location>
        <begin position="299"/>
        <end position="369"/>
    </location>
</feature>
<feature type="compositionally biased region" description="Polar residues" evidence="1">
    <location>
        <begin position="204"/>
        <end position="218"/>
    </location>
</feature>
<feature type="compositionally biased region" description="Low complexity" evidence="1">
    <location>
        <begin position="13"/>
        <end position="22"/>
    </location>
</feature>
<accession>A0A093VCC7</accession>
<dbReference type="AlphaFoldDB" id="A0A093VCC7"/>
<sequence>MAEDSQPRRSRRFSFTSRRPQSVVVTEELKSQPPVTTIGFPIDALPYPEAQQERPTSSWRNAFRRSQSVDRNNSRAPSSDRRSSRRLVKKQPGNVSSVPSQTPTLPNVPLPSNMTTARIQSRRASVSNNARDEDAGLPYTHQPSTPAQQYGYDRIRSNTTMNAQREQQKNGNAFMKDLPPAPATPTLRRVSSPFYHTAADKSAMSFNPPATTLTTNVEQRPGSLDSTQDDAMIPASLRVGRARMEESGGQSRDRATSPMQENPSYHSLPKYSPSDVQAQQANYDSITSLIEAVDFPQISTSPEQTPSQPTDAVESVNKRDERIKNLRPLKTMSPRPHHAKTPSSSSSSSYGSSTFSALGEPATPVSSNASTTNFEITSISTKSNTSKKEIPRNTMSPKHDKYLAKIFVVCCHCNYWHDVPSGMYAQMVIPECLLFSGLPEPSSSRSSRSSSQARSARSLGSKPQSIFSETSSSSGPSSSPKATVRCSWCKHEMAKSCCASWTTMVHLIEKHH</sequence>